<dbReference type="SMART" id="SM00857">
    <property type="entry name" value="Resolvase"/>
    <property type="match status" value="1"/>
</dbReference>
<accession>A0A9W6NKI9</accession>
<evidence type="ECO:0000313" key="3">
    <source>
        <dbReference type="Proteomes" id="UP001143480"/>
    </source>
</evidence>
<dbReference type="InterPro" id="IPR036162">
    <property type="entry name" value="Resolvase-like_N_sf"/>
</dbReference>
<dbReference type="GO" id="GO:0003677">
    <property type="term" value="F:DNA binding"/>
    <property type="evidence" value="ECO:0007669"/>
    <property type="project" value="InterPro"/>
</dbReference>
<dbReference type="Pfam" id="PF00239">
    <property type="entry name" value="Resolvase"/>
    <property type="match status" value="1"/>
</dbReference>
<evidence type="ECO:0000259" key="1">
    <source>
        <dbReference type="SMART" id="SM00857"/>
    </source>
</evidence>
<sequence>MGEDRGNVDLLASWLGQSRPAVQERRRRPDQAGGLRFAFYGRVSTADFQERASSRRWQRDAADELVAGGGVTVAEFFDADRSRRLLWRDRPQAARLLQCLADPAREFDAVVVGEYERAFFGDQALTVLPLLDAAGVRLWLPEANGPVDLSQASHQVLMMLLGAQSKREVLRARFRALTAMRAQARDEGRFLGGRPLFGYRLVDAGPHPNPMHANSGYSDAACRVSPLS</sequence>
<reference evidence="2" key="1">
    <citation type="journal article" date="2014" name="Int. J. Syst. Evol. Microbiol.">
        <title>Complete genome sequence of Corynebacterium casei LMG S-19264T (=DSM 44701T), isolated from a smear-ripened cheese.</title>
        <authorList>
            <consortium name="US DOE Joint Genome Institute (JGI-PGF)"/>
            <person name="Walter F."/>
            <person name="Albersmeier A."/>
            <person name="Kalinowski J."/>
            <person name="Ruckert C."/>
        </authorList>
    </citation>
    <scope>NUCLEOTIDE SEQUENCE</scope>
    <source>
        <strain evidence="2">VKM Ac-1321</strain>
    </source>
</reference>
<dbReference type="SUPFAM" id="SSF53041">
    <property type="entry name" value="Resolvase-like"/>
    <property type="match status" value="1"/>
</dbReference>
<dbReference type="InterPro" id="IPR006119">
    <property type="entry name" value="Resolv_N"/>
</dbReference>
<dbReference type="RefSeq" id="WP_271189057.1">
    <property type="nucleotide sequence ID" value="NZ_BSFP01000005.1"/>
</dbReference>
<gene>
    <name evidence="2" type="ORF">GCM10017581_015870</name>
</gene>
<dbReference type="EMBL" id="BSFP01000005">
    <property type="protein sequence ID" value="GLK99846.1"/>
    <property type="molecule type" value="Genomic_DNA"/>
</dbReference>
<reference evidence="2" key="2">
    <citation type="submission" date="2023-01" db="EMBL/GenBank/DDBJ databases">
        <authorList>
            <person name="Sun Q."/>
            <person name="Evtushenko L."/>
        </authorList>
    </citation>
    <scope>NUCLEOTIDE SEQUENCE</scope>
    <source>
        <strain evidence="2">VKM Ac-1321</strain>
    </source>
</reference>
<comment type="caution">
    <text evidence="2">The sequence shown here is derived from an EMBL/GenBank/DDBJ whole genome shotgun (WGS) entry which is preliminary data.</text>
</comment>
<keyword evidence="3" id="KW-1185">Reference proteome</keyword>
<protein>
    <recommendedName>
        <fullName evidence="1">Resolvase/invertase-type recombinase catalytic domain-containing protein</fullName>
    </recommendedName>
</protein>
<dbReference type="AlphaFoldDB" id="A0A9W6NKI9"/>
<dbReference type="Proteomes" id="UP001143480">
    <property type="component" value="Unassembled WGS sequence"/>
</dbReference>
<dbReference type="GO" id="GO:0000150">
    <property type="term" value="F:DNA strand exchange activity"/>
    <property type="evidence" value="ECO:0007669"/>
    <property type="project" value="InterPro"/>
</dbReference>
<feature type="domain" description="Resolvase/invertase-type recombinase catalytic" evidence="1">
    <location>
        <begin position="37"/>
        <end position="190"/>
    </location>
</feature>
<organism evidence="2 3">
    <name type="scientific">Dactylosporangium matsuzakiense</name>
    <dbReference type="NCBI Taxonomy" id="53360"/>
    <lineage>
        <taxon>Bacteria</taxon>
        <taxon>Bacillati</taxon>
        <taxon>Actinomycetota</taxon>
        <taxon>Actinomycetes</taxon>
        <taxon>Micromonosporales</taxon>
        <taxon>Micromonosporaceae</taxon>
        <taxon>Dactylosporangium</taxon>
    </lineage>
</organism>
<evidence type="ECO:0000313" key="2">
    <source>
        <dbReference type="EMBL" id="GLK99846.1"/>
    </source>
</evidence>
<name>A0A9W6NKI9_9ACTN</name>
<dbReference type="Gene3D" id="3.40.50.1390">
    <property type="entry name" value="Resolvase, N-terminal catalytic domain"/>
    <property type="match status" value="1"/>
</dbReference>
<proteinExistence type="predicted"/>